<dbReference type="Proteomes" id="UP000749646">
    <property type="component" value="Unassembled WGS sequence"/>
</dbReference>
<evidence type="ECO:0000313" key="4">
    <source>
        <dbReference type="EMBL" id="KAF9949379.1"/>
    </source>
</evidence>
<comment type="caution">
    <text evidence="4">The sequence shown here is derived from an EMBL/GenBank/DDBJ whole genome shotgun (WGS) entry which is preliminary data.</text>
</comment>
<dbReference type="Pfam" id="PF01480">
    <property type="entry name" value="PWI"/>
    <property type="match status" value="1"/>
</dbReference>
<feature type="compositionally biased region" description="Low complexity" evidence="2">
    <location>
        <begin position="438"/>
        <end position="453"/>
    </location>
</feature>
<feature type="region of interest" description="Disordered" evidence="2">
    <location>
        <begin position="1"/>
        <end position="21"/>
    </location>
</feature>
<protein>
    <recommendedName>
        <fullName evidence="3">PWI domain-containing protein</fullName>
    </recommendedName>
</protein>
<feature type="compositionally biased region" description="Basic and acidic residues" evidence="2">
    <location>
        <begin position="370"/>
        <end position="381"/>
    </location>
</feature>
<evidence type="ECO:0000313" key="5">
    <source>
        <dbReference type="Proteomes" id="UP000749646"/>
    </source>
</evidence>
<feature type="region of interest" description="Disordered" evidence="2">
    <location>
        <begin position="353"/>
        <end position="417"/>
    </location>
</feature>
<reference evidence="4" key="1">
    <citation type="journal article" date="2020" name="Fungal Divers.">
        <title>Resolving the Mortierellaceae phylogeny through synthesis of multi-gene phylogenetics and phylogenomics.</title>
        <authorList>
            <person name="Vandepol N."/>
            <person name="Liber J."/>
            <person name="Desiro A."/>
            <person name="Na H."/>
            <person name="Kennedy M."/>
            <person name="Barry K."/>
            <person name="Grigoriev I.V."/>
            <person name="Miller A.N."/>
            <person name="O'Donnell K."/>
            <person name="Stajich J.E."/>
            <person name="Bonito G."/>
        </authorList>
    </citation>
    <scope>NUCLEOTIDE SEQUENCE</scope>
    <source>
        <strain evidence="4">MES-2147</strain>
    </source>
</reference>
<dbReference type="AlphaFoldDB" id="A0A9P6LXS2"/>
<feature type="region of interest" description="Disordered" evidence="2">
    <location>
        <begin position="142"/>
        <end position="274"/>
    </location>
</feature>
<feature type="region of interest" description="Disordered" evidence="2">
    <location>
        <begin position="434"/>
        <end position="453"/>
    </location>
</feature>
<proteinExistence type="predicted"/>
<dbReference type="PROSITE" id="PS51025">
    <property type="entry name" value="PWI"/>
    <property type="match status" value="1"/>
</dbReference>
<evidence type="ECO:0000256" key="1">
    <source>
        <dbReference type="SAM" id="Coils"/>
    </source>
</evidence>
<feature type="compositionally biased region" description="Basic and acidic residues" evidence="2">
    <location>
        <begin position="89"/>
        <end position="113"/>
    </location>
</feature>
<organism evidence="4 5">
    <name type="scientific">Modicella reniformis</name>
    <dbReference type="NCBI Taxonomy" id="1440133"/>
    <lineage>
        <taxon>Eukaryota</taxon>
        <taxon>Fungi</taxon>
        <taxon>Fungi incertae sedis</taxon>
        <taxon>Mucoromycota</taxon>
        <taxon>Mortierellomycotina</taxon>
        <taxon>Mortierellomycetes</taxon>
        <taxon>Mortierellales</taxon>
        <taxon>Mortierellaceae</taxon>
        <taxon>Modicella</taxon>
    </lineage>
</organism>
<feature type="domain" description="PWI" evidence="3">
    <location>
        <begin position="526"/>
        <end position="623"/>
    </location>
</feature>
<gene>
    <name evidence="4" type="ORF">BGZ65_007368</name>
</gene>
<feature type="compositionally biased region" description="Basic and acidic residues" evidence="2">
    <location>
        <begin position="216"/>
        <end position="270"/>
    </location>
</feature>
<dbReference type="OrthoDB" id="6275295at2759"/>
<sequence>MLRTLRVLGQDGQQPKGEKPVGLELTCMDGSGVVKALLVKADERTRQFLDQYEEMRPRTIHDTEKDKVALSQAMKIIQQIKDGSLDTSEPEKTPAEEKEDKAREDSTISKLEAETAESEISEEQKEHIARELTFFRERAALKEKEKREQEEKAERQRASQQQREKDAESQAHRSGRERAWGGSGSRHMDFVLSSGSNHNEVGSASNATSSSGAGTTDHDTGADSEAEEKARQERRERELDQSYRERERRWEQREAERMRLYEKDKARDEDYAAEQKTAKEAMAYRYTMWDDDVERERRHEDYYRDRSRWWQRRQAFLQKEERYDSLDREEEKEELEQEAIKVAQEKAVAAVSIPATAVETPPPAAEETPVVDRDGDSEMKDAASITADTVDASLSSSATSTPTQTDPSALLSTILPNQTTKLKLSLSSTTGILKRGSEASSGNGSPAAGVSGASGFVAANEFGQDDEEEKAVKKRRVLVPLKYSDDEDDSQDIVNSHSNGGPSQGEKEKREQEIKALIQSIPSEAQGLWSWPIQWQYVAEDNEVILKEKIQPFASKKVVELLGEEDEELTSFVMEHVRQKKPPQELADDLRKALDDDADILVMKIWRMLIFETESKARKLSSK</sequence>
<dbReference type="Gene3D" id="1.20.1390.10">
    <property type="entry name" value="PWI domain"/>
    <property type="match status" value="1"/>
</dbReference>
<dbReference type="PANTHER" id="PTHR18806:SF4">
    <property type="entry name" value="RNA-BINDING PROTEIN 25"/>
    <property type="match status" value="1"/>
</dbReference>
<dbReference type="PANTHER" id="PTHR18806">
    <property type="entry name" value="RBM25 PROTEIN"/>
    <property type="match status" value="1"/>
</dbReference>
<evidence type="ECO:0000259" key="3">
    <source>
        <dbReference type="PROSITE" id="PS51025"/>
    </source>
</evidence>
<feature type="compositionally biased region" description="Basic and acidic residues" evidence="2">
    <location>
        <begin position="142"/>
        <end position="179"/>
    </location>
</feature>
<dbReference type="GO" id="GO:0003729">
    <property type="term" value="F:mRNA binding"/>
    <property type="evidence" value="ECO:0007669"/>
    <property type="project" value="TreeGrafter"/>
</dbReference>
<accession>A0A9P6LXS2</accession>
<dbReference type="SMART" id="SM00311">
    <property type="entry name" value="PWI"/>
    <property type="match status" value="1"/>
</dbReference>
<feature type="region of interest" description="Disordered" evidence="2">
    <location>
        <begin position="460"/>
        <end position="512"/>
    </location>
</feature>
<dbReference type="InterPro" id="IPR052768">
    <property type="entry name" value="RBM25"/>
</dbReference>
<keyword evidence="5" id="KW-1185">Reference proteome</keyword>
<feature type="compositionally biased region" description="Low complexity" evidence="2">
    <location>
        <begin position="202"/>
        <end position="215"/>
    </location>
</feature>
<feature type="compositionally biased region" description="Polar residues" evidence="2">
    <location>
        <begin position="492"/>
        <end position="501"/>
    </location>
</feature>
<name>A0A9P6LXS2_9FUNG</name>
<dbReference type="EMBL" id="JAAAHW010007303">
    <property type="protein sequence ID" value="KAF9949379.1"/>
    <property type="molecule type" value="Genomic_DNA"/>
</dbReference>
<dbReference type="GO" id="GO:0005681">
    <property type="term" value="C:spliceosomal complex"/>
    <property type="evidence" value="ECO:0007669"/>
    <property type="project" value="TreeGrafter"/>
</dbReference>
<keyword evidence="1" id="KW-0175">Coiled coil</keyword>
<feature type="compositionally biased region" description="Low complexity" evidence="2">
    <location>
        <begin position="386"/>
        <end position="409"/>
    </location>
</feature>
<feature type="coiled-coil region" evidence="1">
    <location>
        <begin position="316"/>
        <end position="348"/>
    </location>
</feature>
<evidence type="ECO:0000256" key="2">
    <source>
        <dbReference type="SAM" id="MobiDB-lite"/>
    </source>
</evidence>
<feature type="region of interest" description="Disordered" evidence="2">
    <location>
        <begin position="79"/>
        <end position="127"/>
    </location>
</feature>
<dbReference type="InterPro" id="IPR002483">
    <property type="entry name" value="PWI_dom"/>
</dbReference>